<feature type="coiled-coil region" evidence="9">
    <location>
        <begin position="163"/>
        <end position="197"/>
    </location>
</feature>
<dbReference type="PIRSF" id="PIRSF003128">
    <property type="entry name" value="RecN"/>
    <property type="match status" value="1"/>
</dbReference>
<dbReference type="OrthoDB" id="9806954at2"/>
<dbReference type="Proteomes" id="UP000199318">
    <property type="component" value="Unassembled WGS sequence"/>
</dbReference>
<sequence>MLIELSIRDFAIIDETTISFEDGLTVLTGETGAGKSIVIDAIGQLIGGRGSADYVRHGSKRAEIEGLFSITPEIAPQLTQLLEDLGIPQDPEENSLILRRELTNQGKSICRVNGKLTTLGVLREIGQTLVDIHGQHEHQRLLQADKHLMFLDRFAEEAINGPKKEYDRLYRSFKQKKDQLKKLAENEQQNAQRLDLIRYQYDEITSAKLEPEEDDRLTEEKQRLDNSEDLFRSVEGAYEALYGDGKGLEWIMAAVNQLSEAEAIDPGLKTLSESISSNYYILEEGAFSLRDYAESIEFDAERLEMIEARLSEIHELKRKYGSSVKDILEYAASIEEEIDTLENREQRLHEWESELSSIAEDLKVEAQHLREIRKREAKRLEAAIEEQLQDLYMKDTVFRVSFNDEVSIDTSSQALLNESPFHKDGVDEISFQVATNKGEPLKPLAKVASGGEISRMILALKSILSRHEGVTSLIFDEVDTGVSGRIAQAIAEKIHHISTASQVLCITHLPQVAAMADTHLFIAKGDADDRTTTTVNPLNQAEKSEEIGRMISGVEITDLTRKHAEELIEQASAMKNESLQRD</sequence>
<feature type="coiled-coil region" evidence="9">
    <location>
        <begin position="324"/>
        <end position="394"/>
    </location>
</feature>
<dbReference type="EMBL" id="FOGV01000001">
    <property type="protein sequence ID" value="SER46777.1"/>
    <property type="molecule type" value="Genomic_DNA"/>
</dbReference>
<keyword evidence="3" id="KW-0547">Nucleotide-binding</keyword>
<reference evidence="12" key="1">
    <citation type="submission" date="2016-10" db="EMBL/GenBank/DDBJ databases">
        <authorList>
            <person name="de Groot N.N."/>
        </authorList>
    </citation>
    <scope>NUCLEOTIDE SEQUENCE [LARGE SCALE GENOMIC DNA]</scope>
    <source>
        <strain evidence="12">10nlg</strain>
    </source>
</reference>
<keyword evidence="6 8" id="KW-0234">DNA repair</keyword>
<keyword evidence="5" id="KW-0067">ATP-binding</keyword>
<dbReference type="RefSeq" id="WP_093071649.1">
    <property type="nucleotide sequence ID" value="NZ_FOGV01000001.1"/>
</dbReference>
<name>A0A1H9PF63_9BACI</name>
<dbReference type="PANTHER" id="PTHR11059">
    <property type="entry name" value="DNA REPAIR PROTEIN RECN"/>
    <property type="match status" value="1"/>
</dbReference>
<evidence type="ECO:0000256" key="1">
    <source>
        <dbReference type="ARBA" id="ARBA00009441"/>
    </source>
</evidence>
<dbReference type="InterPro" id="IPR038729">
    <property type="entry name" value="Rad50/SbcC_AAA"/>
</dbReference>
<evidence type="ECO:0000259" key="10">
    <source>
        <dbReference type="Pfam" id="PF13476"/>
    </source>
</evidence>
<comment type="similarity">
    <text evidence="1 8">Belongs to the RecN family.</text>
</comment>
<gene>
    <name evidence="11" type="ORF">SAMN05444126_101189</name>
</gene>
<proteinExistence type="inferred from homology"/>
<evidence type="ECO:0000256" key="8">
    <source>
        <dbReference type="PIRNR" id="PIRNR003128"/>
    </source>
</evidence>
<dbReference type="InterPro" id="IPR004604">
    <property type="entry name" value="DNA_recomb/repair_RecN"/>
</dbReference>
<dbReference type="InterPro" id="IPR027417">
    <property type="entry name" value="P-loop_NTPase"/>
</dbReference>
<evidence type="ECO:0000256" key="4">
    <source>
        <dbReference type="ARBA" id="ARBA00022763"/>
    </source>
</evidence>
<evidence type="ECO:0000256" key="7">
    <source>
        <dbReference type="ARBA" id="ARBA00033408"/>
    </source>
</evidence>
<dbReference type="SUPFAM" id="SSF52540">
    <property type="entry name" value="P-loop containing nucleoside triphosphate hydrolases"/>
    <property type="match status" value="2"/>
</dbReference>
<comment type="function">
    <text evidence="8">May be involved in recombinational repair of damaged DNA.</text>
</comment>
<dbReference type="GO" id="GO:0009432">
    <property type="term" value="P:SOS response"/>
    <property type="evidence" value="ECO:0007669"/>
    <property type="project" value="TreeGrafter"/>
</dbReference>
<protein>
    <recommendedName>
        <fullName evidence="2 8">DNA repair protein RecN</fullName>
    </recommendedName>
    <alternativeName>
        <fullName evidence="7 8">Recombination protein N</fullName>
    </alternativeName>
</protein>
<dbReference type="GO" id="GO:0006310">
    <property type="term" value="P:DNA recombination"/>
    <property type="evidence" value="ECO:0007669"/>
    <property type="project" value="InterPro"/>
</dbReference>
<keyword evidence="9" id="KW-0175">Coiled coil</keyword>
<dbReference type="STRING" id="1464123.SAMN05444126_101189"/>
<dbReference type="CDD" id="cd03241">
    <property type="entry name" value="ABC_RecN"/>
    <property type="match status" value="2"/>
</dbReference>
<dbReference type="AlphaFoldDB" id="A0A1H9PF63"/>
<evidence type="ECO:0000256" key="3">
    <source>
        <dbReference type="ARBA" id="ARBA00022741"/>
    </source>
</evidence>
<keyword evidence="12" id="KW-1185">Reference proteome</keyword>
<evidence type="ECO:0000313" key="11">
    <source>
        <dbReference type="EMBL" id="SER46777.1"/>
    </source>
</evidence>
<dbReference type="PANTHER" id="PTHR11059:SF0">
    <property type="entry name" value="DNA REPAIR PROTEIN RECN"/>
    <property type="match status" value="1"/>
</dbReference>
<dbReference type="Gene3D" id="3.40.50.300">
    <property type="entry name" value="P-loop containing nucleotide triphosphate hydrolases"/>
    <property type="match status" value="2"/>
</dbReference>
<evidence type="ECO:0000256" key="2">
    <source>
        <dbReference type="ARBA" id="ARBA00021315"/>
    </source>
</evidence>
<evidence type="ECO:0000256" key="6">
    <source>
        <dbReference type="ARBA" id="ARBA00023204"/>
    </source>
</evidence>
<evidence type="ECO:0000313" key="12">
    <source>
        <dbReference type="Proteomes" id="UP000199318"/>
    </source>
</evidence>
<dbReference type="GO" id="GO:0005524">
    <property type="term" value="F:ATP binding"/>
    <property type="evidence" value="ECO:0007669"/>
    <property type="project" value="UniProtKB-KW"/>
</dbReference>
<evidence type="ECO:0000256" key="9">
    <source>
        <dbReference type="SAM" id="Coils"/>
    </source>
</evidence>
<feature type="domain" description="Rad50/SbcC-type AAA" evidence="10">
    <location>
        <begin position="4"/>
        <end position="208"/>
    </location>
</feature>
<dbReference type="GO" id="GO:0006281">
    <property type="term" value="P:DNA repair"/>
    <property type="evidence" value="ECO:0007669"/>
    <property type="project" value="UniProtKB-KW"/>
</dbReference>
<accession>A0A1H9PF63</accession>
<evidence type="ECO:0000256" key="5">
    <source>
        <dbReference type="ARBA" id="ARBA00022840"/>
    </source>
</evidence>
<dbReference type="FunFam" id="3.40.50.300:FF:000319">
    <property type="entry name" value="DNA repair protein RecN"/>
    <property type="match status" value="1"/>
</dbReference>
<dbReference type="Pfam" id="PF13476">
    <property type="entry name" value="AAA_23"/>
    <property type="match status" value="1"/>
</dbReference>
<dbReference type="NCBIfam" id="TIGR00634">
    <property type="entry name" value="recN"/>
    <property type="match status" value="1"/>
</dbReference>
<organism evidence="11 12">
    <name type="scientific">Salisediminibacterium halotolerans</name>
    <dbReference type="NCBI Taxonomy" id="517425"/>
    <lineage>
        <taxon>Bacteria</taxon>
        <taxon>Bacillati</taxon>
        <taxon>Bacillota</taxon>
        <taxon>Bacilli</taxon>
        <taxon>Bacillales</taxon>
        <taxon>Bacillaceae</taxon>
        <taxon>Salisediminibacterium</taxon>
    </lineage>
</organism>
<dbReference type="GO" id="GO:0043590">
    <property type="term" value="C:bacterial nucleoid"/>
    <property type="evidence" value="ECO:0007669"/>
    <property type="project" value="TreeGrafter"/>
</dbReference>
<dbReference type="FunFam" id="3.40.50.300:FF:000356">
    <property type="entry name" value="DNA repair protein RecN"/>
    <property type="match status" value="1"/>
</dbReference>
<comment type="caution">
    <text evidence="11">The sequence shown here is derived from an EMBL/GenBank/DDBJ whole genome shotgun (WGS) entry which is preliminary data.</text>
</comment>
<keyword evidence="4 8" id="KW-0227">DNA damage</keyword>